<dbReference type="InterPro" id="IPR004365">
    <property type="entry name" value="NA-bd_OB_tRNA"/>
</dbReference>
<comment type="caution">
    <text evidence="11">The sequence shown here is derived from an EMBL/GenBank/DDBJ whole genome shotgun (WGS) entry which is preliminary data.</text>
</comment>
<dbReference type="InterPro" id="IPR002313">
    <property type="entry name" value="Lys-tRNA-ligase_II"/>
</dbReference>
<dbReference type="SUPFAM" id="SSF52075">
    <property type="entry name" value="Outer arm dynein light chain 1"/>
    <property type="match status" value="1"/>
</dbReference>
<dbReference type="Gene3D" id="2.40.50.140">
    <property type="entry name" value="Nucleic acid-binding proteins"/>
    <property type="match status" value="1"/>
</dbReference>
<dbReference type="PANTHER" id="PTHR42918:SF9">
    <property type="entry name" value="LYSINE--TRNA LIGASE"/>
    <property type="match status" value="1"/>
</dbReference>
<dbReference type="NCBIfam" id="TIGR00499">
    <property type="entry name" value="lysS_bact"/>
    <property type="match status" value="1"/>
</dbReference>
<keyword evidence="4" id="KW-0067">ATP-binding</keyword>
<gene>
    <name evidence="11" type="ORF">M9Y10_016783</name>
</gene>
<evidence type="ECO:0000256" key="9">
    <source>
        <dbReference type="SAM" id="MobiDB-lite"/>
    </source>
</evidence>
<dbReference type="Pfam" id="PF01336">
    <property type="entry name" value="tRNA_anti-codon"/>
    <property type="match status" value="1"/>
</dbReference>
<dbReference type="SUPFAM" id="SSF50249">
    <property type="entry name" value="Nucleic acid-binding proteins"/>
    <property type="match status" value="1"/>
</dbReference>
<dbReference type="InterPro" id="IPR045864">
    <property type="entry name" value="aa-tRNA-synth_II/BPL/LPL"/>
</dbReference>
<dbReference type="SUPFAM" id="SSF55681">
    <property type="entry name" value="Class II aaRS and biotin synthetases"/>
    <property type="match status" value="1"/>
</dbReference>
<feature type="region of interest" description="Disordered" evidence="9">
    <location>
        <begin position="86"/>
        <end position="113"/>
    </location>
</feature>
<dbReference type="EC" id="6.1.1.6" evidence="1 8"/>
<keyword evidence="12" id="KW-1185">Reference proteome</keyword>
<dbReference type="PROSITE" id="PS51450">
    <property type="entry name" value="LRR"/>
    <property type="match status" value="1"/>
</dbReference>
<evidence type="ECO:0000313" key="12">
    <source>
        <dbReference type="Proteomes" id="UP001470230"/>
    </source>
</evidence>
<proteinExistence type="inferred from homology"/>
<evidence type="ECO:0000256" key="2">
    <source>
        <dbReference type="ARBA" id="ARBA00022598"/>
    </source>
</evidence>
<dbReference type="Proteomes" id="UP001470230">
    <property type="component" value="Unassembled WGS sequence"/>
</dbReference>
<feature type="domain" description="Aminoacyl-transfer RNA synthetases class-II family profile" evidence="10">
    <location>
        <begin position="291"/>
        <end position="620"/>
    </location>
</feature>
<name>A0ABR2HX78_9EUKA</name>
<dbReference type="InterPro" id="IPR004364">
    <property type="entry name" value="Aa-tRNA-synt_II"/>
</dbReference>
<keyword evidence="5" id="KW-0030">Aminoacyl-tRNA synthetase</keyword>
<evidence type="ECO:0000256" key="7">
    <source>
        <dbReference type="ARBA" id="ARBA00048573"/>
    </source>
</evidence>
<dbReference type="InterPro" id="IPR032675">
    <property type="entry name" value="LRR_dom_sf"/>
</dbReference>
<dbReference type="Gene3D" id="3.30.930.10">
    <property type="entry name" value="Bira Bifunctional Protein, Domain 2"/>
    <property type="match status" value="1"/>
</dbReference>
<dbReference type="Gene3D" id="3.80.10.10">
    <property type="entry name" value="Ribonuclease Inhibitor"/>
    <property type="match status" value="1"/>
</dbReference>
<dbReference type="InterPro" id="IPR018149">
    <property type="entry name" value="Lys-tRNA-synth_II_C"/>
</dbReference>
<organism evidence="11 12">
    <name type="scientific">Tritrichomonas musculus</name>
    <dbReference type="NCBI Taxonomy" id="1915356"/>
    <lineage>
        <taxon>Eukaryota</taxon>
        <taxon>Metamonada</taxon>
        <taxon>Parabasalia</taxon>
        <taxon>Tritrichomonadida</taxon>
        <taxon>Tritrichomonadidae</taxon>
        <taxon>Tritrichomonas</taxon>
    </lineage>
</organism>
<sequence length="927" mass="106822">MSDSQNGFYIIKIKKVEGSYKINYLRTRTTLLKFIMSDKPQREQQRKEQQLPEGVTYNEESKKYFDADGVELSKSKVKALIKQASINAKKAAKPPQQKPQKDDQNQEKLGEKEELTDAQFYERRLAQVTAQLNKYRAGEPGVISPYPHYFPTDHTIPQFRKEYEHLQNGEELPDITVHVAARVYNTRSYGKLFFLDLYDGQVKLQLLCRQQSWHDGSKFVEELNKFYIGDVVGAEGFPCRTKNGELSICCRTLTCLTPCIRQLPKKLENTEIRYRQRFFDLIVNRQNQEIFKTRATVIREIRKFLDDRDFLEVETPIMWQTAGGATAKPFITHHNALDIDLWLRVAPELFLKMCVVGGLNRVYELGRVFRNEGMDPSHNPEFTSCEFYMAYADYNILMDMTEELLRTIVKKVKGSLQFTITSTEGNETKEIQLDFEKPFQRIDMIEELEKHVGKLPPLEDTPEVAATLQKLCEEKKVDVPPPKTVARMLDKLVGSFVEPMCVQPTFLMNHPQVMSPLAKWHRSKPGQVERFELFINCLEYLNAYTELNAPMVQRDLFLDQLKQKDQNDDEAMDYDDTFCQALEYGLPPTAGWGLGVDRLTMLLTNQPTIREVLLFPLMKPQDTTTDASTPASQVPSGQDCLDMKRERLTPKKSGPRYIGTGINEPHWLRKCELAFLRTGKLNLSNVAEPDLSLIKSRSTLKELNISRCKITSLDGLAFQPNINLLNADSSQLSNLKNFSSVSRASMYVLKGTPLSKQPNYLIGLIILSNEEKIIVDGKHVANHWYRKAETYPSFTRNLLNAGWNIEYPCPSNEVLREVCREFNVEYVEDSDQDPVITMPYNEFGEEEEPSNYLELIDMLMDRHNDCINEASRNFKLLDMTDDTFTHEIRDLLESKKHYVFEDNGDLELQIVTAVRALCIHRNPNATA</sequence>
<dbReference type="NCBIfam" id="NF001756">
    <property type="entry name" value="PRK00484.1"/>
    <property type="match status" value="1"/>
</dbReference>
<accession>A0ABR2HX78</accession>
<dbReference type="Pfam" id="PF00152">
    <property type="entry name" value="tRNA-synt_2"/>
    <property type="match status" value="1"/>
</dbReference>
<keyword evidence="2" id="KW-0436">Ligase</keyword>
<dbReference type="InterPro" id="IPR001611">
    <property type="entry name" value="Leu-rich_rpt"/>
</dbReference>
<dbReference type="InterPro" id="IPR012340">
    <property type="entry name" value="NA-bd_OB-fold"/>
</dbReference>
<dbReference type="CDD" id="cd00775">
    <property type="entry name" value="LysRS_core"/>
    <property type="match status" value="1"/>
</dbReference>
<evidence type="ECO:0000256" key="5">
    <source>
        <dbReference type="ARBA" id="ARBA00023146"/>
    </source>
</evidence>
<evidence type="ECO:0000256" key="6">
    <source>
        <dbReference type="ARBA" id="ARBA00030563"/>
    </source>
</evidence>
<dbReference type="InterPro" id="IPR006195">
    <property type="entry name" value="aa-tRNA-synth_II"/>
</dbReference>
<evidence type="ECO:0000313" key="11">
    <source>
        <dbReference type="EMBL" id="KAK8854224.1"/>
    </source>
</evidence>
<evidence type="ECO:0000259" key="10">
    <source>
        <dbReference type="PROSITE" id="PS50862"/>
    </source>
</evidence>
<dbReference type="CDD" id="cd04322">
    <property type="entry name" value="LysRS_N"/>
    <property type="match status" value="1"/>
</dbReference>
<dbReference type="HAMAP" id="MF_00252">
    <property type="entry name" value="Lys_tRNA_synth_class2"/>
    <property type="match status" value="1"/>
</dbReference>
<dbReference type="PANTHER" id="PTHR42918">
    <property type="entry name" value="LYSYL-TRNA SYNTHETASE"/>
    <property type="match status" value="1"/>
</dbReference>
<keyword evidence="3" id="KW-0547">Nucleotide-binding</keyword>
<reference evidence="11 12" key="1">
    <citation type="submission" date="2024-04" db="EMBL/GenBank/DDBJ databases">
        <title>Tritrichomonas musculus Genome.</title>
        <authorList>
            <person name="Alves-Ferreira E."/>
            <person name="Grigg M."/>
            <person name="Lorenzi H."/>
            <person name="Galac M."/>
        </authorList>
    </citation>
    <scope>NUCLEOTIDE SEQUENCE [LARGE SCALE GENOMIC DNA]</scope>
    <source>
        <strain evidence="11 12">EAF2021</strain>
    </source>
</reference>
<feature type="compositionally biased region" description="Basic and acidic residues" evidence="9">
    <location>
        <begin position="99"/>
        <end position="113"/>
    </location>
</feature>
<evidence type="ECO:0000256" key="4">
    <source>
        <dbReference type="ARBA" id="ARBA00022840"/>
    </source>
</evidence>
<evidence type="ECO:0000256" key="1">
    <source>
        <dbReference type="ARBA" id="ARBA00013166"/>
    </source>
</evidence>
<dbReference type="PROSITE" id="PS50862">
    <property type="entry name" value="AA_TRNA_LIGASE_II"/>
    <property type="match status" value="1"/>
</dbReference>
<evidence type="ECO:0000256" key="8">
    <source>
        <dbReference type="RuleBase" id="RU003748"/>
    </source>
</evidence>
<dbReference type="InterPro" id="IPR044136">
    <property type="entry name" value="Lys-tRNA-ligase_II_N"/>
</dbReference>
<dbReference type="EMBL" id="JAPFFF010000021">
    <property type="protein sequence ID" value="KAK8854224.1"/>
    <property type="molecule type" value="Genomic_DNA"/>
</dbReference>
<comment type="catalytic activity">
    <reaction evidence="7 8">
        <text>tRNA(Lys) + L-lysine + ATP = L-lysyl-tRNA(Lys) + AMP + diphosphate</text>
        <dbReference type="Rhea" id="RHEA:20792"/>
        <dbReference type="Rhea" id="RHEA-COMP:9696"/>
        <dbReference type="Rhea" id="RHEA-COMP:9697"/>
        <dbReference type="ChEBI" id="CHEBI:30616"/>
        <dbReference type="ChEBI" id="CHEBI:32551"/>
        <dbReference type="ChEBI" id="CHEBI:33019"/>
        <dbReference type="ChEBI" id="CHEBI:78442"/>
        <dbReference type="ChEBI" id="CHEBI:78529"/>
        <dbReference type="ChEBI" id="CHEBI:456215"/>
        <dbReference type="EC" id="6.1.1.6"/>
    </reaction>
</comment>
<protein>
    <recommendedName>
        <fullName evidence="1 8">Lysine--tRNA ligase</fullName>
        <ecNumber evidence="1 8">6.1.1.6</ecNumber>
    </recommendedName>
    <alternativeName>
        <fullName evidence="6 8">Lysyl-tRNA synthetase</fullName>
    </alternativeName>
</protein>
<dbReference type="PRINTS" id="PR00982">
    <property type="entry name" value="TRNASYNTHLYS"/>
</dbReference>
<evidence type="ECO:0000256" key="3">
    <source>
        <dbReference type="ARBA" id="ARBA00022741"/>
    </source>
</evidence>